<dbReference type="AlphaFoldDB" id="A0AAI8CHF4"/>
<gene>
    <name evidence="3" type="ORF">UN65_06275</name>
</gene>
<reference evidence="4" key="1">
    <citation type="submission" date="2016-03" db="EMBL/GenBank/DDBJ databases">
        <title>Flavobacterium columnare strain B185, complete genome.</title>
        <authorList>
            <person name="Sundberg L.-R."/>
            <person name="Papponen P."/>
            <person name="Laanto E."/>
        </authorList>
    </citation>
    <scope>NUCLEOTIDE SEQUENCE [LARGE SCALE GENOMIC DNA]</scope>
    <source>
        <strain evidence="4">B185</strain>
    </source>
</reference>
<accession>A0AAI8CHF4</accession>
<keyword evidence="2" id="KW-0732">Signal</keyword>
<protein>
    <submittedName>
        <fullName evidence="3">Uncharacterized protein</fullName>
    </submittedName>
</protein>
<sequence>MKKLSFIIGAFLMILNFQTLAQVSVSLNIGEQHPNRCANYSEERVQYVYLPKLECYYDNFNQVYIYSGPRGWCRSSHLPDYCRGYDIQRAPRVIIDYRGNCPWTSFNDHRKSHWKNNYRNYHSEYYGPAYSRRGNHIAYVNRDNQYYRKNEDRYENRVENRDYYRDQQEYKNNERSYEQGENRAHGRRF</sequence>
<feature type="chain" id="PRO_5042480298" evidence="2">
    <location>
        <begin position="22"/>
        <end position="189"/>
    </location>
</feature>
<evidence type="ECO:0000256" key="1">
    <source>
        <dbReference type="SAM" id="MobiDB-lite"/>
    </source>
</evidence>
<feature type="signal peptide" evidence="2">
    <location>
        <begin position="1"/>
        <end position="21"/>
    </location>
</feature>
<organism evidence="3 4">
    <name type="scientific">Flavobacterium columnare</name>
    <dbReference type="NCBI Taxonomy" id="996"/>
    <lineage>
        <taxon>Bacteria</taxon>
        <taxon>Pseudomonadati</taxon>
        <taxon>Bacteroidota</taxon>
        <taxon>Flavobacteriia</taxon>
        <taxon>Flavobacteriales</taxon>
        <taxon>Flavobacteriaceae</taxon>
        <taxon>Flavobacterium</taxon>
    </lineage>
</organism>
<proteinExistence type="predicted"/>
<feature type="region of interest" description="Disordered" evidence="1">
    <location>
        <begin position="153"/>
        <end position="189"/>
    </location>
</feature>
<evidence type="ECO:0000256" key="2">
    <source>
        <dbReference type="SAM" id="SignalP"/>
    </source>
</evidence>
<dbReference type="EMBL" id="CP010992">
    <property type="protein sequence ID" value="AMO20011.1"/>
    <property type="molecule type" value="Genomic_DNA"/>
</dbReference>
<evidence type="ECO:0000313" key="3">
    <source>
        <dbReference type="EMBL" id="AMO20011.1"/>
    </source>
</evidence>
<dbReference type="RefSeq" id="WP_138425193.1">
    <property type="nucleotide sequence ID" value="NZ_CP010992.1"/>
</dbReference>
<name>A0AAI8CHF4_9FLAO</name>
<reference evidence="3 4" key="2">
    <citation type="submission" date="2019-05" db="EMBL/GenBank/DDBJ databases">
        <authorList>
            <person name="Ravantti J.J."/>
        </authorList>
    </citation>
    <scope>NUCLEOTIDE SEQUENCE [LARGE SCALE GENOMIC DNA]</scope>
    <source>
        <strain evidence="3 4">B185</strain>
    </source>
</reference>
<dbReference type="Proteomes" id="UP000304840">
    <property type="component" value="Chromosome"/>
</dbReference>
<evidence type="ECO:0000313" key="4">
    <source>
        <dbReference type="Proteomes" id="UP000304840"/>
    </source>
</evidence>